<dbReference type="InterPro" id="IPR023214">
    <property type="entry name" value="HAD_sf"/>
</dbReference>
<reference evidence="1 2" key="1">
    <citation type="journal article" date="2020" name="bioRxiv">
        <title>Sequence and annotation of 42 cannabis genomes reveals extensive copy number variation in cannabinoid synthesis and pathogen resistance genes.</title>
        <authorList>
            <person name="Mckernan K.J."/>
            <person name="Helbert Y."/>
            <person name="Kane L.T."/>
            <person name="Ebling H."/>
            <person name="Zhang L."/>
            <person name="Liu B."/>
            <person name="Eaton Z."/>
            <person name="Mclaughlin S."/>
            <person name="Kingan S."/>
            <person name="Baybayan P."/>
            <person name="Concepcion G."/>
            <person name="Jordan M."/>
            <person name="Riva A."/>
            <person name="Barbazuk W."/>
            <person name="Harkins T."/>
        </authorList>
    </citation>
    <scope>NUCLEOTIDE SEQUENCE [LARGE SCALE GENOMIC DNA]</scope>
    <source>
        <strain evidence="2">cv. Jamaican Lion 4</strain>
        <tissue evidence="1">Leaf</tissue>
    </source>
</reference>
<evidence type="ECO:0000313" key="2">
    <source>
        <dbReference type="Proteomes" id="UP000525078"/>
    </source>
</evidence>
<dbReference type="EMBL" id="JAATIP010000147">
    <property type="protein sequence ID" value="KAF4366779.1"/>
    <property type="molecule type" value="Genomic_DNA"/>
</dbReference>
<gene>
    <name evidence="1" type="ORF">F8388_004635</name>
</gene>
<dbReference type="GO" id="GO:0005737">
    <property type="term" value="C:cytoplasm"/>
    <property type="evidence" value="ECO:0007669"/>
    <property type="project" value="TreeGrafter"/>
</dbReference>
<protein>
    <recommendedName>
        <fullName evidence="3">Phosphoglycolate phosphatase</fullName>
    </recommendedName>
</protein>
<dbReference type="SUPFAM" id="SSF56784">
    <property type="entry name" value="HAD-like"/>
    <property type="match status" value="1"/>
</dbReference>
<dbReference type="PANTHER" id="PTHR19288">
    <property type="entry name" value="4-NITROPHENYLPHOSPHATASE-RELATED"/>
    <property type="match status" value="1"/>
</dbReference>
<dbReference type="InterPro" id="IPR036412">
    <property type="entry name" value="HAD-like_sf"/>
</dbReference>
<sequence>MLGRAVHSLSFNFCHFSKPIIEVIPNGEELHYSGSAQPLTNADELLTLSKHLSSTVMGKRLVFVTNNSTKSRKQYGKKFETLGLSVSEEIFASSFAAAAYLKSINFPKDKKDGILKELELAGIQYLGGPADGDKKIELKPGFLMEHDRICSRIDRYFNYYKIQYGTLCIRENPGCLFIATNRDAVTHLTDAQEWAEAQLSKNLDRQSKSYARKA</sequence>
<proteinExistence type="predicted"/>
<dbReference type="InterPro" id="IPR006357">
    <property type="entry name" value="HAD-SF_hydro_IIA"/>
</dbReference>
<accession>A0A7J6FA73</accession>
<name>A0A7J6FA73_CANSA</name>
<dbReference type="PANTHER" id="PTHR19288:SF46">
    <property type="entry name" value="HALOACID DEHALOGENASE-LIKE HYDROLASE DOMAIN-CONTAINING PROTEIN 2"/>
    <property type="match status" value="1"/>
</dbReference>
<dbReference type="Pfam" id="PF13344">
    <property type="entry name" value="Hydrolase_6"/>
    <property type="match status" value="1"/>
</dbReference>
<dbReference type="GO" id="GO:0016791">
    <property type="term" value="F:phosphatase activity"/>
    <property type="evidence" value="ECO:0007669"/>
    <property type="project" value="TreeGrafter"/>
</dbReference>
<evidence type="ECO:0000313" key="1">
    <source>
        <dbReference type="EMBL" id="KAF4366779.1"/>
    </source>
</evidence>
<dbReference type="AlphaFoldDB" id="A0A7J6FA73"/>
<comment type="caution">
    <text evidence="1">The sequence shown here is derived from an EMBL/GenBank/DDBJ whole genome shotgun (WGS) entry which is preliminary data.</text>
</comment>
<dbReference type="Gene3D" id="3.40.50.1000">
    <property type="entry name" value="HAD superfamily/HAD-like"/>
    <property type="match status" value="2"/>
</dbReference>
<dbReference type="Proteomes" id="UP000525078">
    <property type="component" value="Unassembled WGS sequence"/>
</dbReference>
<evidence type="ECO:0008006" key="3">
    <source>
        <dbReference type="Google" id="ProtNLM"/>
    </source>
</evidence>
<organism evidence="1 2">
    <name type="scientific">Cannabis sativa</name>
    <name type="common">Hemp</name>
    <name type="synonym">Marijuana</name>
    <dbReference type="NCBI Taxonomy" id="3483"/>
    <lineage>
        <taxon>Eukaryota</taxon>
        <taxon>Viridiplantae</taxon>
        <taxon>Streptophyta</taxon>
        <taxon>Embryophyta</taxon>
        <taxon>Tracheophyta</taxon>
        <taxon>Spermatophyta</taxon>
        <taxon>Magnoliopsida</taxon>
        <taxon>eudicotyledons</taxon>
        <taxon>Gunneridae</taxon>
        <taxon>Pentapetalae</taxon>
        <taxon>rosids</taxon>
        <taxon>fabids</taxon>
        <taxon>Rosales</taxon>
        <taxon>Cannabaceae</taxon>
        <taxon>Cannabis</taxon>
    </lineage>
</organism>